<keyword evidence="3" id="KW-1185">Reference proteome</keyword>
<proteinExistence type="predicted"/>
<accession>A0A9K3CS26</accession>
<feature type="transmembrane region" description="Helical" evidence="1">
    <location>
        <begin position="561"/>
        <end position="582"/>
    </location>
</feature>
<protein>
    <submittedName>
        <fullName evidence="2">Uncharacterized protein</fullName>
    </submittedName>
</protein>
<dbReference type="EMBL" id="BDIP01000511">
    <property type="protein sequence ID" value="GIQ81842.1"/>
    <property type="molecule type" value="Genomic_DNA"/>
</dbReference>
<evidence type="ECO:0000256" key="1">
    <source>
        <dbReference type="SAM" id="Phobius"/>
    </source>
</evidence>
<keyword evidence="1" id="KW-0472">Membrane</keyword>
<keyword evidence="1" id="KW-0812">Transmembrane</keyword>
<evidence type="ECO:0000313" key="3">
    <source>
        <dbReference type="Proteomes" id="UP000265618"/>
    </source>
</evidence>
<feature type="non-terminal residue" evidence="2">
    <location>
        <position position="617"/>
    </location>
</feature>
<gene>
    <name evidence="2" type="ORF">KIPB_002872</name>
</gene>
<sequence length="617" mass="65915">TDTLVDTDGKSVPLYIYIDDSDATGINPTSYTLVNTWFGDTGTQFGPQTPQKDGVFCFTDTGHEKMYVYLLDPVDASLSMVRAVSYEGDDYYLSSSQSRSLAFTGETVYMTGPTNTGDDTPSLGVVTVYSGPATPVVHSMSASPTSAHCKDDTTVFSVTLSDEDGNTLVSDIQSHLVFTWLVNGKTYSPASVTFGDDDVYTVTFSGMADAADEAMTSVLSVSTSTEAVAPFFLSEAGAAVEVDISYSEVASASLLGGTSYFANGKLITLEFAVYDTLGSSISDDRSVTLTITSDDVPPSYTLIPNQTGTAYTYSVGILYTCATDTMTLTVASTQEGGADHVFPFEVVYFTDAVYVTERPGTVVVGDTASLSFGAYDKCKSLIPQNMGLSVGWWGLSDPTLSPTSFDSETSLYTADMYVDPSLAKSGITVIEAKATRSVYRVPPPIMAPVSVSVGTITTLDISPRSVRAGTGDATFTFTPYNENGIVMASDSVTFAVYFEDQPEARYLSEPVPCVSGTCQTQYSVTVGNHIGVIDRSMVVSAVSPTTPESTLTVEIAYTIPWFYYAIAVVVVGVLAGVTLLYLQRDDYKKQYRRLAFADDEVETLDVEAKTTSEGESV</sequence>
<evidence type="ECO:0000313" key="2">
    <source>
        <dbReference type="EMBL" id="GIQ81842.1"/>
    </source>
</evidence>
<organism evidence="2 3">
    <name type="scientific">Kipferlia bialata</name>
    <dbReference type="NCBI Taxonomy" id="797122"/>
    <lineage>
        <taxon>Eukaryota</taxon>
        <taxon>Metamonada</taxon>
        <taxon>Carpediemonas-like organisms</taxon>
        <taxon>Kipferlia</taxon>
    </lineage>
</organism>
<name>A0A9K3CS26_9EUKA</name>
<dbReference type="AlphaFoldDB" id="A0A9K3CS26"/>
<reference evidence="2 3" key="1">
    <citation type="journal article" date="2018" name="PLoS ONE">
        <title>The draft genome of Kipferlia bialata reveals reductive genome evolution in fornicate parasites.</title>
        <authorList>
            <person name="Tanifuji G."/>
            <person name="Takabayashi S."/>
            <person name="Kume K."/>
            <person name="Takagi M."/>
            <person name="Nakayama T."/>
            <person name="Kamikawa R."/>
            <person name="Inagaki Y."/>
            <person name="Hashimoto T."/>
        </authorList>
    </citation>
    <scope>NUCLEOTIDE SEQUENCE [LARGE SCALE GENOMIC DNA]</scope>
    <source>
        <strain evidence="2">NY0173</strain>
    </source>
</reference>
<dbReference type="Proteomes" id="UP000265618">
    <property type="component" value="Unassembled WGS sequence"/>
</dbReference>
<keyword evidence="1" id="KW-1133">Transmembrane helix</keyword>
<comment type="caution">
    <text evidence="2">The sequence shown here is derived from an EMBL/GenBank/DDBJ whole genome shotgun (WGS) entry which is preliminary data.</text>
</comment>